<reference evidence="6 7" key="1">
    <citation type="submission" date="2021-03" db="EMBL/GenBank/DDBJ databases">
        <title>Human Oral Microbial Genomes.</title>
        <authorList>
            <person name="Johnston C.D."/>
            <person name="Chen T."/>
            <person name="Dewhirst F.E."/>
        </authorList>
    </citation>
    <scope>NUCLEOTIDE SEQUENCE [LARGE SCALE GENOMIC DNA]</scope>
    <source>
        <strain evidence="6 7">DSMZ 100122</strain>
    </source>
</reference>
<keyword evidence="4 6" id="KW-0067">ATP-binding</keyword>
<dbReference type="SMART" id="SM00382">
    <property type="entry name" value="AAA"/>
    <property type="match status" value="1"/>
</dbReference>
<dbReference type="PANTHER" id="PTHR43335:SF4">
    <property type="entry name" value="ABC TRANSPORTER, ATP-BINDING PROTEIN"/>
    <property type="match status" value="1"/>
</dbReference>
<keyword evidence="7" id="KW-1185">Reference proteome</keyword>
<dbReference type="PROSITE" id="PS50893">
    <property type="entry name" value="ABC_TRANSPORTER_2"/>
    <property type="match status" value="1"/>
</dbReference>
<proteinExistence type="inferred from homology"/>
<dbReference type="PROSITE" id="PS00211">
    <property type="entry name" value="ABC_TRANSPORTER_1"/>
    <property type="match status" value="1"/>
</dbReference>
<dbReference type="InterPro" id="IPR017871">
    <property type="entry name" value="ABC_transporter-like_CS"/>
</dbReference>
<comment type="similarity">
    <text evidence="1">Belongs to the ABC transporter superfamily.</text>
</comment>
<evidence type="ECO:0000259" key="5">
    <source>
        <dbReference type="PROSITE" id="PS50893"/>
    </source>
</evidence>
<dbReference type="RefSeq" id="WP_212324950.1">
    <property type="nucleotide sequence ID" value="NZ_AP024463.1"/>
</dbReference>
<keyword evidence="3" id="KW-0547">Nucleotide-binding</keyword>
<dbReference type="Proteomes" id="UP000678513">
    <property type="component" value="Chromosome"/>
</dbReference>
<evidence type="ECO:0000313" key="6">
    <source>
        <dbReference type="EMBL" id="QUC08653.1"/>
    </source>
</evidence>
<sequence length="325" mass="34677">MSSQTTRQSRPGRLTASAGSTIEVNGLTKEYGGRAVVDDLSFTVRPGLVTGFLGPNGAGKSTTMKMILGLVHPTRGSALIGGRPFRSLPNPAASIGGLLDPHAVQGFRTGAEHLAWQARTAGIPLETVGRKLELVGLSQAADRRVSGYSLGMRQRLALAGALLADPGILIFDEPVNGLDTEGILWMRDMLRSLAAQGRTVFVSSHLMDEMQRTADRVIIIDKGRLVRDVTLDELTAQAVDHQVRVRSGDDDRLRDVLAAESGQVRPLPDGMLVTGLAAERIGCLALEAAIPLIELHSEAATLEDAFLQITHAADRTAADRTEDKP</sequence>
<dbReference type="PANTHER" id="PTHR43335">
    <property type="entry name" value="ABC TRANSPORTER, ATP-BINDING PROTEIN"/>
    <property type="match status" value="1"/>
</dbReference>
<feature type="domain" description="ABC transporter" evidence="5">
    <location>
        <begin position="22"/>
        <end position="247"/>
    </location>
</feature>
<evidence type="ECO:0000313" key="7">
    <source>
        <dbReference type="Proteomes" id="UP000678513"/>
    </source>
</evidence>
<name>A0ABX7Y7E3_9ACTN</name>
<organism evidence="6 7">
    <name type="scientific">Arachnia rubra</name>
    <dbReference type="NCBI Taxonomy" id="1547448"/>
    <lineage>
        <taxon>Bacteria</taxon>
        <taxon>Bacillati</taxon>
        <taxon>Actinomycetota</taxon>
        <taxon>Actinomycetes</taxon>
        <taxon>Propionibacteriales</taxon>
        <taxon>Propionibacteriaceae</taxon>
        <taxon>Arachnia</taxon>
    </lineage>
</organism>
<dbReference type="Gene3D" id="3.40.50.300">
    <property type="entry name" value="P-loop containing nucleotide triphosphate hydrolases"/>
    <property type="match status" value="1"/>
</dbReference>
<dbReference type="Pfam" id="PF00005">
    <property type="entry name" value="ABC_tran"/>
    <property type="match status" value="1"/>
</dbReference>
<dbReference type="InterPro" id="IPR003439">
    <property type="entry name" value="ABC_transporter-like_ATP-bd"/>
</dbReference>
<evidence type="ECO:0000256" key="3">
    <source>
        <dbReference type="ARBA" id="ARBA00022741"/>
    </source>
</evidence>
<accession>A0ABX7Y7E3</accession>
<gene>
    <name evidence="6" type="ORF">J5A65_02585</name>
</gene>
<dbReference type="InterPro" id="IPR027417">
    <property type="entry name" value="P-loop_NTPase"/>
</dbReference>
<dbReference type="GO" id="GO:0005524">
    <property type="term" value="F:ATP binding"/>
    <property type="evidence" value="ECO:0007669"/>
    <property type="project" value="UniProtKB-KW"/>
</dbReference>
<evidence type="ECO:0000256" key="4">
    <source>
        <dbReference type="ARBA" id="ARBA00022840"/>
    </source>
</evidence>
<protein>
    <submittedName>
        <fullName evidence="6">ATP-binding cassette domain-containing protein</fullName>
    </submittedName>
</protein>
<keyword evidence="2" id="KW-0813">Transport</keyword>
<evidence type="ECO:0000256" key="1">
    <source>
        <dbReference type="ARBA" id="ARBA00005417"/>
    </source>
</evidence>
<dbReference type="InterPro" id="IPR003593">
    <property type="entry name" value="AAA+_ATPase"/>
</dbReference>
<dbReference type="EMBL" id="CP072384">
    <property type="protein sequence ID" value="QUC08653.1"/>
    <property type="molecule type" value="Genomic_DNA"/>
</dbReference>
<dbReference type="SUPFAM" id="SSF52540">
    <property type="entry name" value="P-loop containing nucleoside triphosphate hydrolases"/>
    <property type="match status" value="1"/>
</dbReference>
<evidence type="ECO:0000256" key="2">
    <source>
        <dbReference type="ARBA" id="ARBA00022448"/>
    </source>
</evidence>